<dbReference type="InterPro" id="IPR036390">
    <property type="entry name" value="WH_DNA-bd_sf"/>
</dbReference>
<dbReference type="Pfam" id="PF20803">
    <property type="entry name" value="PaaX_M"/>
    <property type="match status" value="1"/>
</dbReference>
<organism evidence="3 4">
    <name type="scientific">Candidatus Nealsonbacteria bacterium CG08_land_8_20_14_0_20_38_20</name>
    <dbReference type="NCBI Taxonomy" id="1974705"/>
    <lineage>
        <taxon>Bacteria</taxon>
        <taxon>Candidatus Nealsoniibacteriota</taxon>
    </lineage>
</organism>
<keyword evidence="1" id="KW-0812">Transmembrane</keyword>
<gene>
    <name evidence="3" type="ORF">COT33_03145</name>
</gene>
<protein>
    <recommendedName>
        <fullName evidence="2">Transcriptional repressor PaaX-like central Cas2-like domain-containing protein</fullName>
    </recommendedName>
</protein>
<feature type="transmembrane region" description="Helical" evidence="1">
    <location>
        <begin position="20"/>
        <end position="44"/>
    </location>
</feature>
<reference evidence="4" key="1">
    <citation type="submission" date="2017-09" db="EMBL/GenBank/DDBJ databases">
        <title>Depth-based differentiation of microbial function through sediment-hosted aquifers and enrichment of novel symbionts in the deep terrestrial subsurface.</title>
        <authorList>
            <person name="Probst A.J."/>
            <person name="Ladd B."/>
            <person name="Jarett J.K."/>
            <person name="Geller-Mcgrath D.E."/>
            <person name="Sieber C.M.K."/>
            <person name="Emerson J.B."/>
            <person name="Anantharaman K."/>
            <person name="Thomas B.C."/>
            <person name="Malmstrom R."/>
            <person name="Stieglmeier M."/>
            <person name="Klingl A."/>
            <person name="Woyke T."/>
            <person name="Ryan C.M."/>
            <person name="Banfield J.F."/>
        </authorList>
    </citation>
    <scope>NUCLEOTIDE SEQUENCE [LARGE SCALE GENOMIC DNA]</scope>
</reference>
<name>A0A2H0YL47_9BACT</name>
<dbReference type="InterPro" id="IPR048846">
    <property type="entry name" value="PaaX-like_central"/>
</dbReference>
<dbReference type="Gene3D" id="1.10.10.10">
    <property type="entry name" value="Winged helix-like DNA-binding domain superfamily/Winged helix DNA-binding domain"/>
    <property type="match status" value="1"/>
</dbReference>
<evidence type="ECO:0000313" key="3">
    <source>
        <dbReference type="EMBL" id="PIS39221.1"/>
    </source>
</evidence>
<dbReference type="Proteomes" id="UP000230088">
    <property type="component" value="Unassembled WGS sequence"/>
</dbReference>
<feature type="domain" description="Transcriptional repressor PaaX-like central Cas2-like" evidence="2">
    <location>
        <begin position="106"/>
        <end position="181"/>
    </location>
</feature>
<proteinExistence type="predicted"/>
<dbReference type="EMBL" id="PEYD01000060">
    <property type="protein sequence ID" value="PIS39221.1"/>
    <property type="molecule type" value="Genomic_DNA"/>
</dbReference>
<dbReference type="SUPFAM" id="SSF46785">
    <property type="entry name" value="Winged helix' DNA-binding domain"/>
    <property type="match status" value="1"/>
</dbReference>
<evidence type="ECO:0000313" key="4">
    <source>
        <dbReference type="Proteomes" id="UP000230088"/>
    </source>
</evidence>
<evidence type="ECO:0000256" key="1">
    <source>
        <dbReference type="SAM" id="Phobius"/>
    </source>
</evidence>
<evidence type="ECO:0000259" key="2">
    <source>
        <dbReference type="Pfam" id="PF20803"/>
    </source>
</evidence>
<sequence length="192" mass="23189">MLGKYKYYFRKPKSEITKDIFKILITGVLIYIAASSPYFTFNLFKSFPKWKKYSRKRVYDTFYKLEKKGLIKIEKKNHQIYISLTKEGKKRAGMFQIDSLEIKKPKKWDRKWRILIFDIAQLKKLYREAFRGKLKELGFYQLQKSVWVHPFDCGPEIDLLKDFFGLSQKEIRLIIAENIGEDEFLREVFKLK</sequence>
<keyword evidence="1" id="KW-1133">Transmembrane helix</keyword>
<keyword evidence="1" id="KW-0472">Membrane</keyword>
<dbReference type="AlphaFoldDB" id="A0A2H0YL47"/>
<dbReference type="InterPro" id="IPR036388">
    <property type="entry name" value="WH-like_DNA-bd_sf"/>
</dbReference>
<dbReference type="Gene3D" id="3.30.70.2650">
    <property type="match status" value="1"/>
</dbReference>
<comment type="caution">
    <text evidence="3">The sequence shown here is derived from an EMBL/GenBank/DDBJ whole genome shotgun (WGS) entry which is preliminary data.</text>
</comment>
<accession>A0A2H0YL47</accession>